<dbReference type="HOGENOM" id="CLU_2628593_0_0_1"/>
<organism evidence="2 3">
    <name type="scientific">Moniliophthora roreri (strain MCA 2997)</name>
    <name type="common">Cocoa frosty pod rot fungus</name>
    <name type="synonym">Crinipellis roreri</name>
    <dbReference type="NCBI Taxonomy" id="1381753"/>
    <lineage>
        <taxon>Eukaryota</taxon>
        <taxon>Fungi</taxon>
        <taxon>Dikarya</taxon>
        <taxon>Basidiomycota</taxon>
        <taxon>Agaricomycotina</taxon>
        <taxon>Agaricomycetes</taxon>
        <taxon>Agaricomycetidae</taxon>
        <taxon>Agaricales</taxon>
        <taxon>Marasmiineae</taxon>
        <taxon>Marasmiaceae</taxon>
        <taxon>Moniliophthora</taxon>
    </lineage>
</organism>
<gene>
    <name evidence="2" type="ORF">Moror_12263</name>
</gene>
<dbReference type="KEGG" id="mrr:Moror_12263"/>
<evidence type="ECO:0000313" key="2">
    <source>
        <dbReference type="EMBL" id="ESK82824.1"/>
    </source>
</evidence>
<evidence type="ECO:0000313" key="3">
    <source>
        <dbReference type="Proteomes" id="UP000017559"/>
    </source>
</evidence>
<sequence length="78" mass="8590">RPAGGASILILSTPPSSPFISTYTFRNTRTRLPPLPSINRERNPGGNAGDLEMCGWQREAYDRLADMAKRRCGNVGKK</sequence>
<feature type="region of interest" description="Disordered" evidence="1">
    <location>
        <begin position="30"/>
        <end position="51"/>
    </location>
</feature>
<evidence type="ECO:0000256" key="1">
    <source>
        <dbReference type="SAM" id="MobiDB-lite"/>
    </source>
</evidence>
<name>V2XTS6_MONRO</name>
<proteinExistence type="predicted"/>
<dbReference type="Proteomes" id="UP000017559">
    <property type="component" value="Unassembled WGS sequence"/>
</dbReference>
<feature type="non-terminal residue" evidence="2">
    <location>
        <position position="1"/>
    </location>
</feature>
<keyword evidence="3" id="KW-1185">Reference proteome</keyword>
<protein>
    <submittedName>
        <fullName evidence="2">Uncharacterized protein</fullName>
    </submittedName>
</protein>
<dbReference type="AlphaFoldDB" id="V2XTS6"/>
<reference evidence="2 3" key="1">
    <citation type="journal article" date="2014" name="BMC Genomics">
        <title>Genome and secretome analysis of the hemibiotrophic fungal pathogen, Moniliophthora roreri, which causes frosty pod rot disease of cacao: mechanisms of the biotrophic and necrotrophic phases.</title>
        <authorList>
            <person name="Meinhardt L.W."/>
            <person name="Costa G.G.L."/>
            <person name="Thomazella D.P.T."/>
            <person name="Teixeira P.J.P.L."/>
            <person name="Carazzolle M.F."/>
            <person name="Schuster S.C."/>
            <person name="Carlson J.E."/>
            <person name="Guiltinan M.J."/>
            <person name="Mieczkowski P."/>
            <person name="Farmer A."/>
            <person name="Ramaraj T."/>
            <person name="Crozier J."/>
            <person name="Davis R.E."/>
            <person name="Shao J."/>
            <person name="Melnick R.L."/>
            <person name="Pereira G.A.G."/>
            <person name="Bailey B.A."/>
        </authorList>
    </citation>
    <scope>NUCLEOTIDE SEQUENCE [LARGE SCALE GENOMIC DNA]</scope>
    <source>
        <strain evidence="2 3">MCA 2997</strain>
    </source>
</reference>
<accession>V2XTS6</accession>
<dbReference type="EMBL" id="AWSO01001784">
    <property type="protein sequence ID" value="ESK82824.1"/>
    <property type="molecule type" value="Genomic_DNA"/>
</dbReference>
<comment type="caution">
    <text evidence="2">The sequence shown here is derived from an EMBL/GenBank/DDBJ whole genome shotgun (WGS) entry which is preliminary data.</text>
</comment>